<evidence type="ECO:0000313" key="3">
    <source>
        <dbReference type="Proteomes" id="UP000275401"/>
    </source>
</evidence>
<name>A0A3M8TX44_9ACTN</name>
<dbReference type="Proteomes" id="UP000275401">
    <property type="component" value="Unassembled WGS sequence"/>
</dbReference>
<sequence length="93" mass="9482">MSRFLAPTPADLESLGRGDGPVRPELLREGARSRTLLLLRALKDLGGDDGTAAGLALLADVQRHSPAAFAAALDLPATGAWAAYCVRAASAAG</sequence>
<dbReference type="EMBL" id="RIBZ01000714">
    <property type="protein sequence ID" value="RNF97931.1"/>
    <property type="molecule type" value="Genomic_DNA"/>
</dbReference>
<comment type="caution">
    <text evidence="2">The sequence shown here is derived from an EMBL/GenBank/DDBJ whole genome shotgun (WGS) entry which is preliminary data.</text>
</comment>
<feature type="region of interest" description="Disordered" evidence="1">
    <location>
        <begin position="1"/>
        <end position="25"/>
    </location>
</feature>
<organism evidence="2 3">
    <name type="scientific">Streptomyces botrytidirepellens</name>
    <dbReference type="NCBI Taxonomy" id="2486417"/>
    <lineage>
        <taxon>Bacteria</taxon>
        <taxon>Bacillati</taxon>
        <taxon>Actinomycetota</taxon>
        <taxon>Actinomycetes</taxon>
        <taxon>Kitasatosporales</taxon>
        <taxon>Streptomycetaceae</taxon>
        <taxon>Streptomyces</taxon>
    </lineage>
</organism>
<keyword evidence="3" id="KW-1185">Reference proteome</keyword>
<feature type="non-terminal residue" evidence="2">
    <location>
        <position position="93"/>
    </location>
</feature>
<evidence type="ECO:0000313" key="2">
    <source>
        <dbReference type="EMBL" id="RNF97931.1"/>
    </source>
</evidence>
<reference evidence="2 3" key="1">
    <citation type="submission" date="2018-11" db="EMBL/GenBank/DDBJ databases">
        <title>The Potential of Streptomyces as Biocontrol Agents against the Tomato grey mould, Botrytis cinerea (Gray mold) Frontiers in Microbiology.</title>
        <authorList>
            <person name="Li D."/>
        </authorList>
    </citation>
    <scope>NUCLEOTIDE SEQUENCE [LARGE SCALE GENOMIC DNA]</scope>
    <source>
        <strain evidence="2 3">NEAU-LD23</strain>
    </source>
</reference>
<dbReference type="AlphaFoldDB" id="A0A3M8TX44"/>
<accession>A0A3M8TX44</accession>
<gene>
    <name evidence="2" type="ORF">EEJ42_36715</name>
</gene>
<protein>
    <submittedName>
        <fullName evidence="2">Uncharacterized protein</fullName>
    </submittedName>
</protein>
<feature type="compositionally biased region" description="Basic and acidic residues" evidence="1">
    <location>
        <begin position="14"/>
        <end position="25"/>
    </location>
</feature>
<proteinExistence type="predicted"/>
<evidence type="ECO:0000256" key="1">
    <source>
        <dbReference type="SAM" id="MobiDB-lite"/>
    </source>
</evidence>